<feature type="compositionally biased region" description="Basic and acidic residues" evidence="1">
    <location>
        <begin position="142"/>
        <end position="160"/>
    </location>
</feature>
<reference evidence="2 3" key="1">
    <citation type="submission" date="2024-11" db="EMBL/GenBank/DDBJ databases">
        <title>Adaptive evolution of stress response genes in parasites aligns with host niche diversity.</title>
        <authorList>
            <person name="Hahn C."/>
            <person name="Resl P."/>
        </authorList>
    </citation>
    <scope>NUCLEOTIDE SEQUENCE [LARGE SCALE GENOMIC DNA]</scope>
    <source>
        <strain evidence="2">EGGRZ-B1_66</strain>
        <tissue evidence="2">Body</tissue>
    </source>
</reference>
<evidence type="ECO:0000313" key="2">
    <source>
        <dbReference type="EMBL" id="KAL3321227.1"/>
    </source>
</evidence>
<feature type="compositionally biased region" description="Basic and acidic residues" evidence="1">
    <location>
        <begin position="88"/>
        <end position="106"/>
    </location>
</feature>
<gene>
    <name evidence="2" type="ORF">Ciccas_000105</name>
</gene>
<evidence type="ECO:0000313" key="3">
    <source>
        <dbReference type="Proteomes" id="UP001626550"/>
    </source>
</evidence>
<comment type="caution">
    <text evidence="2">The sequence shown here is derived from an EMBL/GenBank/DDBJ whole genome shotgun (WGS) entry which is preliminary data.</text>
</comment>
<organism evidence="2 3">
    <name type="scientific">Cichlidogyrus casuarinus</name>
    <dbReference type="NCBI Taxonomy" id="1844966"/>
    <lineage>
        <taxon>Eukaryota</taxon>
        <taxon>Metazoa</taxon>
        <taxon>Spiralia</taxon>
        <taxon>Lophotrochozoa</taxon>
        <taxon>Platyhelminthes</taxon>
        <taxon>Monogenea</taxon>
        <taxon>Monopisthocotylea</taxon>
        <taxon>Dactylogyridea</taxon>
        <taxon>Ancyrocephalidae</taxon>
        <taxon>Cichlidogyrus</taxon>
    </lineage>
</organism>
<proteinExistence type="predicted"/>
<keyword evidence="3" id="KW-1185">Reference proteome</keyword>
<dbReference type="EMBL" id="JBJKFK010000005">
    <property type="protein sequence ID" value="KAL3321227.1"/>
    <property type="molecule type" value="Genomic_DNA"/>
</dbReference>
<protein>
    <submittedName>
        <fullName evidence="2">Uncharacterized protein</fullName>
    </submittedName>
</protein>
<dbReference type="Proteomes" id="UP001626550">
    <property type="component" value="Unassembled WGS sequence"/>
</dbReference>
<dbReference type="AlphaFoldDB" id="A0ABD2QNX6"/>
<evidence type="ECO:0000256" key="1">
    <source>
        <dbReference type="SAM" id="MobiDB-lite"/>
    </source>
</evidence>
<accession>A0ABD2QNX6</accession>
<feature type="region of interest" description="Disordered" evidence="1">
    <location>
        <begin position="87"/>
        <end position="180"/>
    </location>
</feature>
<name>A0ABD2QNX6_9PLAT</name>
<feature type="region of interest" description="Disordered" evidence="1">
    <location>
        <begin position="1"/>
        <end position="41"/>
    </location>
</feature>
<sequence>MELEGLNVGDRNPHGNLLKHSKRFSGSTSIVKPRASDESNSHSFNLSEAIELVISTSFKRETQIKCNSQLSRLHSLEEKKLKKSLVQESDKTMKDGKELENSESRRKYSNNTENGTMVEEMLKEPLIGDSSHDEKEKKRKEGSHSDTDEGSDTMKVEIPIRKKSKSNSYSKMNSRENASKEVSPAVLPFLIAAHQVNDLARSERADQKEMSMRIDKMMEYNEERLPENGGNMLVMRHVVKWCLWGILGKIMAEIEVQRLKKANKGMPVMKETSPLDMQIHCWLSKLQHELYEECQCLKINFKDEYQFWVSIAQSNTTFSFMMTQFMTQPRLIQADLLSYRELAPKRFQCRRCCYFC</sequence>